<dbReference type="Gene3D" id="3.90.78.10">
    <property type="entry name" value="UDP-N-acetylenolpyruvoylglucosamine reductase, C-terminal domain"/>
    <property type="match status" value="1"/>
</dbReference>
<dbReference type="GO" id="GO:0005829">
    <property type="term" value="C:cytosol"/>
    <property type="evidence" value="ECO:0007669"/>
    <property type="project" value="TreeGrafter"/>
</dbReference>
<evidence type="ECO:0000256" key="1">
    <source>
        <dbReference type="ARBA" id="ARBA00001974"/>
    </source>
</evidence>
<dbReference type="PANTHER" id="PTHR21071:SF4">
    <property type="entry name" value="UDP-N-ACETYLENOLPYRUVOYLGLUCOSAMINE REDUCTASE"/>
    <property type="match status" value="1"/>
</dbReference>
<proteinExistence type="inferred from homology"/>
<evidence type="ECO:0000256" key="6">
    <source>
        <dbReference type="ARBA" id="ARBA00022618"/>
    </source>
</evidence>
<gene>
    <name evidence="16 18" type="primary">murB</name>
    <name evidence="18" type="ORF">EVG15_04160</name>
</gene>
<evidence type="ECO:0000256" key="7">
    <source>
        <dbReference type="ARBA" id="ARBA00022630"/>
    </source>
</evidence>
<keyword evidence="11 16" id="KW-0573">Peptidoglycan synthesis</keyword>
<keyword evidence="12 16" id="KW-0560">Oxidoreductase</keyword>
<dbReference type="GO" id="GO:0008360">
    <property type="term" value="P:regulation of cell shape"/>
    <property type="evidence" value="ECO:0007669"/>
    <property type="project" value="UniProtKB-KW"/>
</dbReference>
<keyword evidence="10 16" id="KW-0133">Cell shape</keyword>
<dbReference type="SUPFAM" id="SSF56176">
    <property type="entry name" value="FAD-binding/transporter-associated domain-like"/>
    <property type="match status" value="1"/>
</dbReference>
<evidence type="ECO:0000256" key="15">
    <source>
        <dbReference type="ARBA" id="ARBA00048914"/>
    </source>
</evidence>
<dbReference type="PANTHER" id="PTHR21071">
    <property type="entry name" value="UDP-N-ACETYLENOLPYRUVOYLGLUCOSAMINE REDUCTASE"/>
    <property type="match status" value="1"/>
</dbReference>
<dbReference type="Proteomes" id="UP000319296">
    <property type="component" value="Unassembled WGS sequence"/>
</dbReference>
<dbReference type="GO" id="GO:0009252">
    <property type="term" value="P:peptidoglycan biosynthetic process"/>
    <property type="evidence" value="ECO:0007669"/>
    <property type="project" value="UniProtKB-UniRule"/>
</dbReference>
<dbReference type="AlphaFoldDB" id="A0A519BNE1"/>
<keyword evidence="5 16" id="KW-0963">Cytoplasm</keyword>
<keyword evidence="8 16" id="KW-0274">FAD</keyword>
<reference evidence="18 19" key="1">
    <citation type="journal article" date="2019" name="ISME J.">
        <title>Insights into ecological role of a new deltaproteobacterial order Candidatus Acidulodesulfobacterales by metagenomics and metatranscriptomics.</title>
        <authorList>
            <person name="Tan S."/>
            <person name="Liu J."/>
            <person name="Fang Y."/>
            <person name="Hedlund B.P."/>
            <person name="Lian Z.H."/>
            <person name="Huang L.Y."/>
            <person name="Li J.T."/>
            <person name="Huang L.N."/>
            <person name="Li W.J."/>
            <person name="Jiang H.C."/>
            <person name="Dong H.L."/>
            <person name="Shu W.S."/>
        </authorList>
    </citation>
    <scope>NUCLEOTIDE SEQUENCE [LARGE SCALE GENOMIC DNA]</scope>
    <source>
        <strain evidence="18">AP1</strain>
    </source>
</reference>
<evidence type="ECO:0000256" key="14">
    <source>
        <dbReference type="ARBA" id="ARBA00023316"/>
    </source>
</evidence>
<dbReference type="HAMAP" id="MF_00037">
    <property type="entry name" value="MurB"/>
    <property type="match status" value="1"/>
</dbReference>
<feature type="active site" evidence="16">
    <location>
        <position position="305"/>
    </location>
</feature>
<evidence type="ECO:0000256" key="11">
    <source>
        <dbReference type="ARBA" id="ARBA00022984"/>
    </source>
</evidence>
<keyword evidence="13 16" id="KW-0131">Cell cycle</keyword>
<dbReference type="Gene3D" id="3.30.43.10">
    <property type="entry name" value="Uridine Diphospho-n-acetylenolpyruvylglucosamine Reductase, domain 2"/>
    <property type="match status" value="1"/>
</dbReference>
<dbReference type="Pfam" id="PF01565">
    <property type="entry name" value="FAD_binding_4"/>
    <property type="match status" value="1"/>
</dbReference>
<evidence type="ECO:0000256" key="10">
    <source>
        <dbReference type="ARBA" id="ARBA00022960"/>
    </source>
</evidence>
<feature type="active site" description="Proton donor" evidence="16">
    <location>
        <position position="235"/>
    </location>
</feature>
<evidence type="ECO:0000313" key="19">
    <source>
        <dbReference type="Proteomes" id="UP000319296"/>
    </source>
</evidence>
<comment type="similarity">
    <text evidence="16">Belongs to the MurB family.</text>
</comment>
<evidence type="ECO:0000256" key="8">
    <source>
        <dbReference type="ARBA" id="ARBA00022827"/>
    </source>
</evidence>
<evidence type="ECO:0000256" key="4">
    <source>
        <dbReference type="ARBA" id="ARBA00004752"/>
    </source>
</evidence>
<dbReference type="InterPro" id="IPR036635">
    <property type="entry name" value="MurB_C_sf"/>
</dbReference>
<comment type="caution">
    <text evidence="18">The sequence shown here is derived from an EMBL/GenBank/DDBJ whole genome shotgun (WGS) entry which is preliminary data.</text>
</comment>
<dbReference type="GO" id="GO:0071949">
    <property type="term" value="F:FAD binding"/>
    <property type="evidence" value="ECO:0007669"/>
    <property type="project" value="InterPro"/>
</dbReference>
<dbReference type="PROSITE" id="PS51387">
    <property type="entry name" value="FAD_PCMH"/>
    <property type="match status" value="1"/>
</dbReference>
<dbReference type="InterPro" id="IPR011601">
    <property type="entry name" value="MurB_C"/>
</dbReference>
<dbReference type="Gene3D" id="3.30.465.10">
    <property type="match status" value="1"/>
</dbReference>
<evidence type="ECO:0000256" key="13">
    <source>
        <dbReference type="ARBA" id="ARBA00023306"/>
    </source>
</evidence>
<dbReference type="InterPro" id="IPR006094">
    <property type="entry name" value="Oxid_FAD_bind_N"/>
</dbReference>
<feature type="domain" description="FAD-binding PCMH-type" evidence="17">
    <location>
        <begin position="33"/>
        <end position="207"/>
    </location>
</feature>
<dbReference type="InterPro" id="IPR003170">
    <property type="entry name" value="MurB"/>
</dbReference>
<comment type="catalytic activity">
    <reaction evidence="15 16">
        <text>UDP-N-acetyl-alpha-D-muramate + NADP(+) = UDP-N-acetyl-3-O-(1-carboxyvinyl)-alpha-D-glucosamine + NADPH + H(+)</text>
        <dbReference type="Rhea" id="RHEA:12248"/>
        <dbReference type="ChEBI" id="CHEBI:15378"/>
        <dbReference type="ChEBI" id="CHEBI:57783"/>
        <dbReference type="ChEBI" id="CHEBI:58349"/>
        <dbReference type="ChEBI" id="CHEBI:68483"/>
        <dbReference type="ChEBI" id="CHEBI:70757"/>
        <dbReference type="EC" id="1.3.1.98"/>
    </reaction>
</comment>
<comment type="cofactor">
    <cofactor evidence="1 16">
        <name>FAD</name>
        <dbReference type="ChEBI" id="CHEBI:57692"/>
    </cofactor>
</comment>
<comment type="subcellular location">
    <subcellularLocation>
        <location evidence="3 16">Cytoplasm</location>
    </subcellularLocation>
</comment>
<dbReference type="NCBIfam" id="TIGR00179">
    <property type="entry name" value="murB"/>
    <property type="match status" value="1"/>
</dbReference>
<evidence type="ECO:0000256" key="16">
    <source>
        <dbReference type="HAMAP-Rule" id="MF_00037"/>
    </source>
</evidence>
<organism evidence="18 19">
    <name type="scientific">Candidatus Acididesulfobacter diazotrophicus</name>
    <dbReference type="NCBI Taxonomy" id="2597226"/>
    <lineage>
        <taxon>Bacteria</taxon>
        <taxon>Deltaproteobacteria</taxon>
        <taxon>Candidatus Acidulodesulfobacterales</taxon>
        <taxon>Candidatus Acididesulfobacter</taxon>
    </lineage>
</organism>
<keyword evidence="7 16" id="KW-0285">Flavoprotein</keyword>
<dbReference type="UniPathway" id="UPA00219"/>
<name>A0A519BNE1_9DELT</name>
<dbReference type="InterPro" id="IPR016169">
    <property type="entry name" value="FAD-bd_PCMH_sub2"/>
</dbReference>
<accession>A0A519BNE1</accession>
<evidence type="ECO:0000256" key="9">
    <source>
        <dbReference type="ARBA" id="ARBA00022857"/>
    </source>
</evidence>
<dbReference type="GO" id="GO:0008762">
    <property type="term" value="F:UDP-N-acetylmuramate dehydrogenase activity"/>
    <property type="evidence" value="ECO:0007669"/>
    <property type="project" value="UniProtKB-UniRule"/>
</dbReference>
<sequence length="309" mass="34715">MLKNIIDIKDVLKKNNIFHLENANLSLYSTIKTGGFAELMIFPENETDIYIVCEIIKNYCPVFYVIGGGSNTLFKDEIVNLPVISFKKGFKYINYNINNKENYCTVKAGAGVLLSRMLNFSIKNNFEGFEFAYGIPGTLGGAVKMNAGSKESNIENIINSLDIITKYGDRLNFKKNQLKFSYRNLEIPDLNEDDYFIVGAEFLLKSSTEGRISEKIDLFKARKMTQPLGKRSLGCIFKNPEGYSAGKIIDEIGYKGLSQGDAAVSEKHANFIINKGNAKSSDILDLINKIKETVLMEKNIELNTEIKIK</sequence>
<dbReference type="GO" id="GO:0071555">
    <property type="term" value="P:cell wall organization"/>
    <property type="evidence" value="ECO:0007669"/>
    <property type="project" value="UniProtKB-KW"/>
</dbReference>
<evidence type="ECO:0000256" key="3">
    <source>
        <dbReference type="ARBA" id="ARBA00004496"/>
    </source>
</evidence>
<dbReference type="GO" id="GO:0051301">
    <property type="term" value="P:cell division"/>
    <property type="evidence" value="ECO:0007669"/>
    <property type="project" value="UniProtKB-KW"/>
</dbReference>
<dbReference type="EC" id="1.3.1.98" evidence="16"/>
<evidence type="ECO:0000259" key="17">
    <source>
        <dbReference type="PROSITE" id="PS51387"/>
    </source>
</evidence>
<dbReference type="Pfam" id="PF02873">
    <property type="entry name" value="MurB_C"/>
    <property type="match status" value="1"/>
</dbReference>
<keyword evidence="6 16" id="KW-0132">Cell division</keyword>
<protein>
    <recommendedName>
        <fullName evidence="16">UDP-N-acetylenolpyruvoylglucosamine reductase</fullName>
        <ecNumber evidence="16">1.3.1.98</ecNumber>
    </recommendedName>
    <alternativeName>
        <fullName evidence="16">UDP-N-acetylmuramate dehydrogenase</fullName>
    </alternativeName>
</protein>
<evidence type="ECO:0000256" key="2">
    <source>
        <dbReference type="ARBA" id="ARBA00003921"/>
    </source>
</evidence>
<dbReference type="NCBIfam" id="NF010480">
    <property type="entry name" value="PRK13905.1"/>
    <property type="match status" value="1"/>
</dbReference>
<dbReference type="EMBL" id="SGBB01000005">
    <property type="protein sequence ID" value="RZD18783.1"/>
    <property type="molecule type" value="Genomic_DNA"/>
</dbReference>
<dbReference type="SUPFAM" id="SSF56194">
    <property type="entry name" value="Uridine diphospho-N-Acetylenolpyruvylglucosamine reductase, MurB, C-terminal domain"/>
    <property type="match status" value="1"/>
</dbReference>
<feature type="active site" evidence="16">
    <location>
        <position position="183"/>
    </location>
</feature>
<evidence type="ECO:0000256" key="12">
    <source>
        <dbReference type="ARBA" id="ARBA00023002"/>
    </source>
</evidence>
<evidence type="ECO:0000313" key="18">
    <source>
        <dbReference type="EMBL" id="RZD18783.1"/>
    </source>
</evidence>
<dbReference type="InterPro" id="IPR016167">
    <property type="entry name" value="FAD-bd_PCMH_sub1"/>
</dbReference>
<keyword evidence="14 16" id="KW-0961">Cell wall biogenesis/degradation</keyword>
<comment type="function">
    <text evidence="2 16">Cell wall formation.</text>
</comment>
<evidence type="ECO:0000256" key="5">
    <source>
        <dbReference type="ARBA" id="ARBA00022490"/>
    </source>
</evidence>
<dbReference type="InterPro" id="IPR036318">
    <property type="entry name" value="FAD-bd_PCMH-like_sf"/>
</dbReference>
<comment type="pathway">
    <text evidence="4 16">Cell wall biogenesis; peptidoglycan biosynthesis.</text>
</comment>
<keyword evidence="9 16" id="KW-0521">NADP</keyword>
<dbReference type="InterPro" id="IPR016166">
    <property type="entry name" value="FAD-bd_PCMH"/>
</dbReference>